<sequence length="234" mass="26430">MSAAYGYEVTSHNDPYVAVIEKASAFIVKYFTPQPSAVIGAFPFRMFSLSRQISILTLDSYTPPKLVTGNVDKKKHAAERMGYTKMRVESPFKHVEDRMAEGTAAPSIASDYLRNFQENKGPTTSDIKEVSATAFSGKDRLPNFEDRASLPYIDAVFREVLRWYPVFPLVQVQLFRTATLKMMSMADITFLKAMSRDKTRYPKASEFIPDRFLDANGGLTDETVSFAWGFGRRI</sequence>
<comment type="caution">
    <text evidence="1">The sequence shown here is derived from an EMBL/GenBank/DDBJ whole genome shotgun (WGS) entry which is preliminary data.</text>
</comment>
<dbReference type="Proteomes" id="UP000790377">
    <property type="component" value="Unassembled WGS sequence"/>
</dbReference>
<evidence type="ECO:0000313" key="1">
    <source>
        <dbReference type="EMBL" id="KAH7913465.1"/>
    </source>
</evidence>
<name>A0ACB8AJL5_9AGAM</name>
<dbReference type="EMBL" id="MU267630">
    <property type="protein sequence ID" value="KAH7913465.1"/>
    <property type="molecule type" value="Genomic_DNA"/>
</dbReference>
<accession>A0ACB8AJL5</accession>
<protein>
    <submittedName>
        <fullName evidence="1">Cytochrome P450</fullName>
    </submittedName>
</protein>
<evidence type="ECO:0000313" key="2">
    <source>
        <dbReference type="Proteomes" id="UP000790377"/>
    </source>
</evidence>
<keyword evidence="2" id="KW-1185">Reference proteome</keyword>
<reference evidence="1" key="1">
    <citation type="journal article" date="2021" name="New Phytol.">
        <title>Evolutionary innovations through gain and loss of genes in the ectomycorrhizal Boletales.</title>
        <authorList>
            <person name="Wu G."/>
            <person name="Miyauchi S."/>
            <person name="Morin E."/>
            <person name="Kuo A."/>
            <person name="Drula E."/>
            <person name="Varga T."/>
            <person name="Kohler A."/>
            <person name="Feng B."/>
            <person name="Cao Y."/>
            <person name="Lipzen A."/>
            <person name="Daum C."/>
            <person name="Hundley H."/>
            <person name="Pangilinan J."/>
            <person name="Johnson J."/>
            <person name="Barry K."/>
            <person name="LaButti K."/>
            <person name="Ng V."/>
            <person name="Ahrendt S."/>
            <person name="Min B."/>
            <person name="Choi I.G."/>
            <person name="Park H."/>
            <person name="Plett J.M."/>
            <person name="Magnuson J."/>
            <person name="Spatafora J.W."/>
            <person name="Nagy L.G."/>
            <person name="Henrissat B."/>
            <person name="Grigoriev I.V."/>
            <person name="Yang Z.L."/>
            <person name="Xu J."/>
            <person name="Martin F.M."/>
        </authorList>
    </citation>
    <scope>NUCLEOTIDE SEQUENCE</scope>
    <source>
        <strain evidence="1">ATCC 28755</strain>
    </source>
</reference>
<gene>
    <name evidence="1" type="ORF">BJ138DRAFT_1111424</name>
</gene>
<organism evidence="1 2">
    <name type="scientific">Hygrophoropsis aurantiaca</name>
    <dbReference type="NCBI Taxonomy" id="72124"/>
    <lineage>
        <taxon>Eukaryota</taxon>
        <taxon>Fungi</taxon>
        <taxon>Dikarya</taxon>
        <taxon>Basidiomycota</taxon>
        <taxon>Agaricomycotina</taxon>
        <taxon>Agaricomycetes</taxon>
        <taxon>Agaricomycetidae</taxon>
        <taxon>Boletales</taxon>
        <taxon>Coniophorineae</taxon>
        <taxon>Hygrophoropsidaceae</taxon>
        <taxon>Hygrophoropsis</taxon>
    </lineage>
</organism>
<proteinExistence type="predicted"/>